<evidence type="ECO:0000256" key="7">
    <source>
        <dbReference type="ARBA" id="ARBA00023242"/>
    </source>
</evidence>
<feature type="compositionally biased region" description="Low complexity" evidence="8">
    <location>
        <begin position="126"/>
        <end position="143"/>
    </location>
</feature>
<dbReference type="Pfam" id="PF09816">
    <property type="entry name" value="EAF"/>
    <property type="match status" value="1"/>
</dbReference>
<organism evidence="10 11">
    <name type="scientific">Kwoniella europaea PYCC6329</name>
    <dbReference type="NCBI Taxonomy" id="1423913"/>
    <lineage>
        <taxon>Eukaryota</taxon>
        <taxon>Fungi</taxon>
        <taxon>Dikarya</taxon>
        <taxon>Basidiomycota</taxon>
        <taxon>Agaricomycotina</taxon>
        <taxon>Tremellomycetes</taxon>
        <taxon>Tremellales</taxon>
        <taxon>Cryptococcaceae</taxon>
        <taxon>Kwoniella</taxon>
    </lineage>
</organism>
<keyword evidence="11" id="KW-1185">Reference proteome</keyword>
<evidence type="ECO:0000313" key="10">
    <source>
        <dbReference type="EMBL" id="WWD04765.1"/>
    </source>
</evidence>
<name>A0AAX4KGX7_9TREE</name>
<dbReference type="GeneID" id="91101640"/>
<reference evidence="10 11" key="1">
    <citation type="submission" date="2024-01" db="EMBL/GenBank/DDBJ databases">
        <title>Comparative genomics of Cryptococcus and Kwoniella reveals pathogenesis evolution and contrasting modes of karyotype evolution via chromosome fusion or intercentromeric recombination.</title>
        <authorList>
            <person name="Coelho M.A."/>
            <person name="David-Palma M."/>
            <person name="Shea T."/>
            <person name="Bowers K."/>
            <person name="McGinley-Smith S."/>
            <person name="Mohammad A.W."/>
            <person name="Gnirke A."/>
            <person name="Yurkov A.M."/>
            <person name="Nowrousian M."/>
            <person name="Sun S."/>
            <person name="Cuomo C.A."/>
            <person name="Heitman J."/>
        </authorList>
    </citation>
    <scope>NUCLEOTIDE SEQUENCE [LARGE SCALE GENOMIC DNA]</scope>
    <source>
        <strain evidence="10 11">PYCC6329</strain>
    </source>
</reference>
<gene>
    <name evidence="10" type="ORF">V865_002836</name>
</gene>
<dbReference type="AlphaFoldDB" id="A0AAX4KGX7"/>
<evidence type="ECO:0000259" key="9">
    <source>
        <dbReference type="Pfam" id="PF09816"/>
    </source>
</evidence>
<keyword evidence="6" id="KW-0804">Transcription</keyword>
<comment type="similarity">
    <text evidence="2">Belongs to the EAF family.</text>
</comment>
<dbReference type="EMBL" id="CP144089">
    <property type="protein sequence ID" value="WWD04765.1"/>
    <property type="molecule type" value="Genomic_DNA"/>
</dbReference>
<dbReference type="PANTHER" id="PTHR15970:SF2">
    <property type="entry name" value="ELL-ASSOCIATED FACTOR EAF"/>
    <property type="match status" value="1"/>
</dbReference>
<dbReference type="Proteomes" id="UP001358614">
    <property type="component" value="Chromosome 1"/>
</dbReference>
<feature type="compositionally biased region" description="Basic residues" evidence="8">
    <location>
        <begin position="225"/>
        <end position="235"/>
    </location>
</feature>
<dbReference type="GO" id="GO:0003711">
    <property type="term" value="F:transcription elongation factor activity"/>
    <property type="evidence" value="ECO:0007669"/>
    <property type="project" value="TreeGrafter"/>
</dbReference>
<evidence type="ECO:0000256" key="6">
    <source>
        <dbReference type="ARBA" id="ARBA00023163"/>
    </source>
</evidence>
<keyword evidence="7" id="KW-0539">Nucleus</keyword>
<feature type="compositionally biased region" description="Acidic residues" evidence="8">
    <location>
        <begin position="267"/>
        <end position="276"/>
    </location>
</feature>
<feature type="compositionally biased region" description="Acidic residues" evidence="8">
    <location>
        <begin position="305"/>
        <end position="323"/>
    </location>
</feature>
<evidence type="ECO:0000256" key="5">
    <source>
        <dbReference type="ARBA" id="ARBA00023159"/>
    </source>
</evidence>
<feature type="compositionally biased region" description="Low complexity" evidence="8">
    <location>
        <begin position="215"/>
        <end position="224"/>
    </location>
</feature>
<feature type="region of interest" description="Disordered" evidence="8">
    <location>
        <begin position="118"/>
        <end position="349"/>
    </location>
</feature>
<feature type="domain" description="Transcription elongation factor Eaf N-terminal" evidence="9">
    <location>
        <begin position="11"/>
        <end position="120"/>
    </location>
</feature>
<evidence type="ECO:0000256" key="8">
    <source>
        <dbReference type="SAM" id="MobiDB-lite"/>
    </source>
</evidence>
<evidence type="ECO:0000256" key="1">
    <source>
        <dbReference type="ARBA" id="ARBA00004123"/>
    </source>
</evidence>
<dbReference type="InterPro" id="IPR019194">
    <property type="entry name" value="Tscrpt_elong_fac_Eaf_N"/>
</dbReference>
<dbReference type="GO" id="GO:0032783">
    <property type="term" value="C:super elongation complex"/>
    <property type="evidence" value="ECO:0007669"/>
    <property type="project" value="InterPro"/>
</dbReference>
<dbReference type="RefSeq" id="XP_066082732.1">
    <property type="nucleotide sequence ID" value="XM_066226635.1"/>
</dbReference>
<dbReference type="GO" id="GO:0006368">
    <property type="term" value="P:transcription elongation by RNA polymerase II"/>
    <property type="evidence" value="ECO:0007669"/>
    <property type="project" value="InterPro"/>
</dbReference>
<keyword evidence="5" id="KW-0010">Activator</keyword>
<evidence type="ECO:0000256" key="4">
    <source>
        <dbReference type="ARBA" id="ARBA00023015"/>
    </source>
</evidence>
<keyword evidence="3" id="KW-0597">Phosphoprotein</keyword>
<evidence type="ECO:0000256" key="2">
    <source>
        <dbReference type="ARBA" id="ARBA00007798"/>
    </source>
</evidence>
<protein>
    <recommendedName>
        <fullName evidence="9">Transcription elongation factor Eaf N-terminal domain-containing protein</fullName>
    </recommendedName>
</protein>
<dbReference type="InterPro" id="IPR027093">
    <property type="entry name" value="EAF_fam"/>
</dbReference>
<comment type="subcellular location">
    <subcellularLocation>
        <location evidence="1">Nucleus</location>
    </subcellularLocation>
</comment>
<dbReference type="PANTHER" id="PTHR15970">
    <property type="entry name" value="ELL-ASSOCIATED FACTOR EAF"/>
    <property type="match status" value="1"/>
</dbReference>
<evidence type="ECO:0000313" key="11">
    <source>
        <dbReference type="Proteomes" id="UP001358614"/>
    </source>
</evidence>
<dbReference type="KEGG" id="ker:91101640"/>
<sequence>MAGSPVPSGTYPVQFSPSINAQLGVQSKKRRRDENELIAFKYAFKPASITQNTPGQYQVSSGIGGNGQVVFDTNTGIQQVFDVREEHSKARECVLVWDEETKSFTLHALPSTLHLTLNRSTSRNKAPSVTSSTSSKSIPLAKSGTQPQNDEEDGTESVDTTQTQEEAEALRPKKKARPSAAQTQVAPPIVTRQTKSGKGLPRKKPLESAPIPMLSSSASTSTSAKAKKSTTKKAKAGTGANGKGRGKKGSGVVVEPPTPTKYKSSEYIEDSDEEILASESNNPPAEEEEIDEFANLLGQSLAQGDEYDEEEEESEEEEEDEELGGARLVVGSGSRTSRPAIEDDGSEWI</sequence>
<evidence type="ECO:0000256" key="3">
    <source>
        <dbReference type="ARBA" id="ARBA00022553"/>
    </source>
</evidence>
<feature type="compositionally biased region" description="Polar residues" evidence="8">
    <location>
        <begin position="180"/>
        <end position="196"/>
    </location>
</feature>
<keyword evidence="4" id="KW-0805">Transcription regulation</keyword>
<accession>A0AAX4KGX7</accession>
<proteinExistence type="inferred from homology"/>